<dbReference type="Proteomes" id="UP000199392">
    <property type="component" value="Unassembled WGS sequence"/>
</dbReference>
<dbReference type="Gene3D" id="1.10.10.470">
    <property type="entry name" value="Maltooligosyl trehalose synthase, domain 4"/>
    <property type="match status" value="1"/>
</dbReference>
<dbReference type="CDD" id="cd11336">
    <property type="entry name" value="AmyAc_MTSase"/>
    <property type="match status" value="1"/>
</dbReference>
<name>A0A1I6SYM7_9RHOB</name>
<dbReference type="RefSeq" id="WP_092424340.1">
    <property type="nucleotide sequence ID" value="NZ_FNCL01000005.1"/>
</dbReference>
<dbReference type="InterPro" id="IPR012767">
    <property type="entry name" value="Trehalose_TreY"/>
</dbReference>
<dbReference type="InterPro" id="IPR013797">
    <property type="entry name" value="Maltooligo_trehalose_synth_4"/>
</dbReference>
<keyword evidence="4" id="KW-1185">Reference proteome</keyword>
<dbReference type="GO" id="GO:0005992">
    <property type="term" value="P:trehalose biosynthetic process"/>
    <property type="evidence" value="ECO:0007669"/>
    <property type="project" value="TreeGrafter"/>
</dbReference>
<sequence length="744" mass="81900">MTPRVATYRLQLRQGIDFDRAAELLPHIAELGASHLYLSPIFTAESGSTHGYDVADPAEIDPVLGGRAGYERLAVAARAQGLGIVLDLVPNHTVLSPENPWLHDALTHGADSPYAKFFDVDWRSGLILPILPETPEQMIRDGAFEIDRDAQRLTWEGGWLPLAPGSVGEGVIEEVLARQHWRLRHWERERKQLTHRRFFNVTTLIGMRIEEREVFDAMMALPLALVRDGLAEGLRIDHVDGLADPGQYLRRMRAALGPEVPIWIEKILTGEEALPDWPVTGTTGYEANDRITRLLLDGAGLDRLDAIWRGATGARGDYAATCRAARAQILSHELAAELGEMTRRAMAALAETGVAAEEGPVRDSLRALLIAFPRYRSYIDAYGPSPEDEALLAQSVAEAAAQLGDRRILSAIQRVLLSPAGAAGRGFLRRFQQVTGAVVAKAQEDTAFYRHTRCLAEAEVGSEPDAPPLSPQDFEMWCSERLQRWPGALTLGSSHDTKRAEDARARLIALTHMPENAAVLWRQSEALDVPHPPEAATRWYILQSALALWEPERDDLEERLAAHLEKALREAKELTQWHDPDEAAEAQAAAFARALLAAWRLEESEPLRAVIARGERLSLTQLALRCMIPGVPDIYQGSETGLFALTDPDNRAPLDPKARITAFGARKRALLCELLDLRRRYPEVFARGSCRIKQVGDSLRLVRDLGEVAVTLRFSHSGATEPAVAASSAVKARGAPGPRSSGAL</sequence>
<dbReference type="InterPro" id="IPR006047">
    <property type="entry name" value="GH13_cat_dom"/>
</dbReference>
<reference evidence="4" key="1">
    <citation type="submission" date="2016-10" db="EMBL/GenBank/DDBJ databases">
        <authorList>
            <person name="Varghese N."/>
            <person name="Submissions S."/>
        </authorList>
    </citation>
    <scope>NUCLEOTIDE SEQUENCE [LARGE SCALE GENOMIC DNA]</scope>
    <source>
        <strain evidence="4">DSM 26894</strain>
    </source>
</reference>
<evidence type="ECO:0000313" key="4">
    <source>
        <dbReference type="Proteomes" id="UP000199392"/>
    </source>
</evidence>
<dbReference type="PANTHER" id="PTHR10357">
    <property type="entry name" value="ALPHA-AMYLASE FAMILY MEMBER"/>
    <property type="match status" value="1"/>
</dbReference>
<dbReference type="InterPro" id="IPR017853">
    <property type="entry name" value="GH"/>
</dbReference>
<dbReference type="SUPFAM" id="SSF51445">
    <property type="entry name" value="(Trans)glycosidases"/>
    <property type="match status" value="1"/>
</dbReference>
<dbReference type="NCBIfam" id="TIGR02401">
    <property type="entry name" value="trehalose_TreY"/>
    <property type="match status" value="1"/>
</dbReference>
<feature type="region of interest" description="Disordered" evidence="1">
    <location>
        <begin position="725"/>
        <end position="744"/>
    </location>
</feature>
<dbReference type="GO" id="GO:0047470">
    <property type="term" value="F:(1,4)-alpha-D-glucan 1-alpha-D-glucosylmutase activity"/>
    <property type="evidence" value="ECO:0007669"/>
    <property type="project" value="TreeGrafter"/>
</dbReference>
<dbReference type="PANTHER" id="PTHR10357:SF216">
    <property type="entry name" value="MALTOOLIGOSYL TREHALOSE SYNTHASE-RELATED"/>
    <property type="match status" value="1"/>
</dbReference>
<accession>A0A1I6SYM7</accession>
<dbReference type="SMART" id="SM00642">
    <property type="entry name" value="Aamy"/>
    <property type="match status" value="1"/>
</dbReference>
<dbReference type="AlphaFoldDB" id="A0A1I6SYM7"/>
<protein>
    <submittedName>
        <fullName evidence="3">Maltooligosyl trehalose synthase</fullName>
    </submittedName>
</protein>
<dbReference type="Gene3D" id="3.30.1590.10">
    <property type="entry name" value="Maltooligosyl trehalose synthase, domain 2"/>
    <property type="match status" value="1"/>
</dbReference>
<dbReference type="Gene3D" id="1.10.150.200">
    <property type="entry name" value="Maltooligosyl trehalose synthase, domain 3"/>
    <property type="match status" value="1"/>
</dbReference>
<dbReference type="Gene3D" id="3.20.20.80">
    <property type="entry name" value="Glycosidases"/>
    <property type="match status" value="1"/>
</dbReference>
<evidence type="ECO:0000313" key="3">
    <source>
        <dbReference type="EMBL" id="SFS81980.1"/>
    </source>
</evidence>
<proteinExistence type="predicted"/>
<dbReference type="OrthoDB" id="9761577at2"/>
<dbReference type="Pfam" id="PF00128">
    <property type="entry name" value="Alpha-amylase"/>
    <property type="match status" value="1"/>
</dbReference>
<evidence type="ECO:0000259" key="2">
    <source>
        <dbReference type="SMART" id="SM00642"/>
    </source>
</evidence>
<feature type="domain" description="Glycosyl hydrolase family 13 catalytic" evidence="2">
    <location>
        <begin position="4"/>
        <end position="666"/>
    </location>
</feature>
<dbReference type="EMBL" id="FOZW01000005">
    <property type="protein sequence ID" value="SFS81980.1"/>
    <property type="molecule type" value="Genomic_DNA"/>
</dbReference>
<gene>
    <name evidence="3" type="ORF">SAMN04488050_105144</name>
</gene>
<evidence type="ECO:0000256" key="1">
    <source>
        <dbReference type="SAM" id="MobiDB-lite"/>
    </source>
</evidence>
<dbReference type="STRING" id="311180.SAMN04488050_105144"/>
<dbReference type="GO" id="GO:0030980">
    <property type="term" value="P:alpha-glucan catabolic process"/>
    <property type="evidence" value="ECO:0007669"/>
    <property type="project" value="TreeGrafter"/>
</dbReference>
<organism evidence="3 4">
    <name type="scientific">Alloyangia pacifica</name>
    <dbReference type="NCBI Taxonomy" id="311180"/>
    <lineage>
        <taxon>Bacteria</taxon>
        <taxon>Pseudomonadati</taxon>
        <taxon>Pseudomonadota</taxon>
        <taxon>Alphaproteobacteria</taxon>
        <taxon>Rhodobacterales</taxon>
        <taxon>Roseobacteraceae</taxon>
        <taxon>Alloyangia</taxon>
    </lineage>
</organism>